<feature type="compositionally biased region" description="Basic residues" evidence="1">
    <location>
        <begin position="192"/>
        <end position="202"/>
    </location>
</feature>
<dbReference type="AlphaFoldDB" id="A0A660CEA7"/>
<evidence type="ECO:0000256" key="1">
    <source>
        <dbReference type="SAM" id="MobiDB-lite"/>
    </source>
</evidence>
<feature type="compositionally biased region" description="Polar residues" evidence="1">
    <location>
        <begin position="52"/>
        <end position="61"/>
    </location>
</feature>
<feature type="compositionally biased region" description="Polar residues" evidence="1">
    <location>
        <begin position="108"/>
        <end position="121"/>
    </location>
</feature>
<dbReference type="EMBL" id="VLJV01000001">
    <property type="protein sequence ID" value="TWH20043.1"/>
    <property type="molecule type" value="Genomic_DNA"/>
</dbReference>
<protein>
    <submittedName>
        <fullName evidence="2">Uncharacterized protein</fullName>
    </submittedName>
</protein>
<organism evidence="2 3">
    <name type="scientific">Prauserella rugosa</name>
    <dbReference type="NCBI Taxonomy" id="43354"/>
    <lineage>
        <taxon>Bacteria</taxon>
        <taxon>Bacillati</taxon>
        <taxon>Actinomycetota</taxon>
        <taxon>Actinomycetes</taxon>
        <taxon>Pseudonocardiales</taxon>
        <taxon>Pseudonocardiaceae</taxon>
        <taxon>Prauserella</taxon>
    </lineage>
</organism>
<dbReference type="RefSeq" id="WP_051757500.1">
    <property type="nucleotide sequence ID" value="NZ_JOIJ01000003.1"/>
</dbReference>
<feature type="compositionally biased region" description="Acidic residues" evidence="1">
    <location>
        <begin position="122"/>
        <end position="140"/>
    </location>
</feature>
<keyword evidence="3" id="KW-1185">Reference proteome</keyword>
<feature type="region of interest" description="Disordered" evidence="1">
    <location>
        <begin position="82"/>
        <end position="212"/>
    </location>
</feature>
<feature type="region of interest" description="Disordered" evidence="1">
    <location>
        <begin position="40"/>
        <end position="61"/>
    </location>
</feature>
<evidence type="ECO:0000313" key="2">
    <source>
        <dbReference type="EMBL" id="TWH20043.1"/>
    </source>
</evidence>
<accession>A0A660CEA7</accession>
<proteinExistence type="predicted"/>
<comment type="caution">
    <text evidence="2">The sequence shown here is derived from an EMBL/GenBank/DDBJ whole genome shotgun (WGS) entry which is preliminary data.</text>
</comment>
<reference evidence="2 3" key="1">
    <citation type="submission" date="2019-07" db="EMBL/GenBank/DDBJ databases">
        <title>R&amp;d 2014.</title>
        <authorList>
            <person name="Klenk H.-P."/>
        </authorList>
    </citation>
    <scope>NUCLEOTIDE SEQUENCE [LARGE SCALE GENOMIC DNA]</scope>
    <source>
        <strain evidence="2 3">DSM 43194</strain>
    </source>
</reference>
<evidence type="ECO:0000313" key="3">
    <source>
        <dbReference type="Proteomes" id="UP000317303"/>
    </source>
</evidence>
<name>A0A660CEA7_9PSEU</name>
<feature type="compositionally biased region" description="Basic and acidic residues" evidence="1">
    <location>
        <begin position="162"/>
        <end position="191"/>
    </location>
</feature>
<dbReference type="Proteomes" id="UP000317303">
    <property type="component" value="Unassembled WGS sequence"/>
</dbReference>
<gene>
    <name evidence="2" type="ORF">JD82_01883</name>
</gene>
<sequence length="212" mass="21649">MKRAPRTFLAVAAGYTLGRGRPMKLALVAGGVLLGRHLAGQGQERDEHASDQGESLSSGAGQLTGAFRDRLLSAARTAAVTAASEGIDSLGDNLTERANSIRGRRADTSGSDDSTNEGTDNGTDEGTDNSADEVGEDADDASGSSGRSRKTSSSRASSSKAGDAKANEAEANESKAGDAKANESEANESRGSRARSPRKPRAPRSPDTGGGR</sequence>